<gene>
    <name evidence="1" type="ORF">SAMCFNEI73_Ch3117</name>
</gene>
<evidence type="ECO:0000313" key="2">
    <source>
        <dbReference type="Proteomes" id="UP000182306"/>
    </source>
</evidence>
<dbReference type="Proteomes" id="UP000182306">
    <property type="component" value="Chromosome"/>
</dbReference>
<name>A0A1L3LQK3_9HYPH</name>
<dbReference type="KEGG" id="same:SAMCFNEI73_Ch3117"/>
<dbReference type="STRING" id="194963.SAMCFNEI73_Ch3117"/>
<proteinExistence type="predicted"/>
<accession>A0A1L3LQK3</accession>
<evidence type="ECO:0000313" key="1">
    <source>
        <dbReference type="EMBL" id="APG92382.1"/>
    </source>
</evidence>
<keyword evidence="2" id="KW-1185">Reference proteome</keyword>
<dbReference type="EMBL" id="CP013107">
    <property type="protein sequence ID" value="APG92382.1"/>
    <property type="molecule type" value="Genomic_DNA"/>
</dbReference>
<protein>
    <submittedName>
        <fullName evidence="1">Uncharacterized protein</fullName>
    </submittedName>
</protein>
<organism evidence="1 2">
    <name type="scientific">Sinorhizobium americanum</name>
    <dbReference type="NCBI Taxonomy" id="194963"/>
    <lineage>
        <taxon>Bacteria</taxon>
        <taxon>Pseudomonadati</taxon>
        <taxon>Pseudomonadota</taxon>
        <taxon>Alphaproteobacteria</taxon>
        <taxon>Hyphomicrobiales</taxon>
        <taxon>Rhizobiaceae</taxon>
        <taxon>Sinorhizobium/Ensifer group</taxon>
        <taxon>Sinorhizobium</taxon>
    </lineage>
</organism>
<reference evidence="1 2" key="1">
    <citation type="submission" date="2015-10" db="EMBL/GenBank/DDBJ databases">
        <title>Genomic differences between typical nodule nitrogen-fixing rhizobial strains and those coming from bean seeds.</title>
        <authorList>
            <person name="Peralta H."/>
            <person name="Aguilar-Vera A."/>
            <person name="Diaz R."/>
            <person name="Mora Y."/>
            <person name="Martinez-Batallar G."/>
            <person name="Salazar E."/>
            <person name="Vargas-Lagunas C."/>
            <person name="Encarnacion S."/>
            <person name="Girard L."/>
            <person name="Mora J."/>
        </authorList>
    </citation>
    <scope>NUCLEOTIDE SEQUENCE [LARGE SCALE GENOMIC DNA]</scope>
    <source>
        <strain evidence="1 2">CFNEI 73</strain>
    </source>
</reference>
<sequence>MSQPFNRAAFSVAASCPNQAMAATSDKVANPASPQRGEQAILFDQFVRPAFAQVAMRGTARLKAASLTVGFEKFALTAFDVEATLAP</sequence>
<dbReference type="AlphaFoldDB" id="A0A1L3LQK3"/>
<dbReference type="RefSeq" id="WP_064254008.1">
    <property type="nucleotide sequence ID" value="NZ_CP013107.1"/>
</dbReference>